<comment type="caution">
    <text evidence="1">The sequence shown here is derived from an EMBL/GenBank/DDBJ whole genome shotgun (WGS) entry which is preliminary data.</text>
</comment>
<dbReference type="STRING" id="456.Ljor_2027"/>
<gene>
    <name evidence="1" type="ORF">Ljor_2027</name>
</gene>
<dbReference type="PATRIC" id="fig|456.5.peg.2171"/>
<organism evidence="1 2">
    <name type="scientific">Legionella jordanis</name>
    <dbReference type="NCBI Taxonomy" id="456"/>
    <lineage>
        <taxon>Bacteria</taxon>
        <taxon>Pseudomonadati</taxon>
        <taxon>Pseudomonadota</taxon>
        <taxon>Gammaproteobacteria</taxon>
        <taxon>Legionellales</taxon>
        <taxon>Legionellaceae</taxon>
        <taxon>Legionella</taxon>
    </lineage>
</organism>
<dbReference type="EMBL" id="LNYJ01000011">
    <property type="protein sequence ID" value="KTD17721.1"/>
    <property type="molecule type" value="Genomic_DNA"/>
</dbReference>
<dbReference type="OrthoDB" id="5639128at2"/>
<keyword evidence="2" id="KW-1185">Reference proteome</keyword>
<protein>
    <submittedName>
        <fullName evidence="1">Uncharacterized protein</fullName>
    </submittedName>
</protein>
<dbReference type="Proteomes" id="UP000055035">
    <property type="component" value="Unassembled WGS sequence"/>
</dbReference>
<evidence type="ECO:0000313" key="1">
    <source>
        <dbReference type="EMBL" id="KTD17721.1"/>
    </source>
</evidence>
<accession>A0A0W0VDL4</accession>
<proteinExistence type="predicted"/>
<name>A0A0W0VDL4_9GAMM</name>
<dbReference type="AlphaFoldDB" id="A0A0W0VDL4"/>
<evidence type="ECO:0000313" key="2">
    <source>
        <dbReference type="Proteomes" id="UP000055035"/>
    </source>
</evidence>
<sequence>MKIKTGDYFGSSETGINEAVQQALQNVPEHSLIEIIETRSSWTENKRYYQVIISAFAN</sequence>
<reference evidence="1 2" key="1">
    <citation type="submission" date="2015-11" db="EMBL/GenBank/DDBJ databases">
        <title>Genomic analysis of 38 Legionella species identifies large and diverse effector repertoires.</title>
        <authorList>
            <person name="Burstein D."/>
            <person name="Amaro F."/>
            <person name="Zusman T."/>
            <person name="Lifshitz Z."/>
            <person name="Cohen O."/>
            <person name="Gilbert J.A."/>
            <person name="Pupko T."/>
            <person name="Shuman H.A."/>
            <person name="Segal G."/>
        </authorList>
    </citation>
    <scope>NUCLEOTIDE SEQUENCE [LARGE SCALE GENOMIC DNA]</scope>
    <source>
        <strain evidence="1 2">BL-540</strain>
    </source>
</reference>
<dbReference type="RefSeq" id="WP_156413829.1">
    <property type="nucleotide sequence ID" value="NZ_CAAAIC010000001.1"/>
</dbReference>